<accession>A0ACC0HF01</accession>
<organism evidence="1 2">
    <name type="scientific">Camellia lanceoleosa</name>
    <dbReference type="NCBI Taxonomy" id="1840588"/>
    <lineage>
        <taxon>Eukaryota</taxon>
        <taxon>Viridiplantae</taxon>
        <taxon>Streptophyta</taxon>
        <taxon>Embryophyta</taxon>
        <taxon>Tracheophyta</taxon>
        <taxon>Spermatophyta</taxon>
        <taxon>Magnoliopsida</taxon>
        <taxon>eudicotyledons</taxon>
        <taxon>Gunneridae</taxon>
        <taxon>Pentapetalae</taxon>
        <taxon>asterids</taxon>
        <taxon>Ericales</taxon>
        <taxon>Theaceae</taxon>
        <taxon>Camellia</taxon>
    </lineage>
</organism>
<dbReference type="Proteomes" id="UP001060215">
    <property type="component" value="Chromosome 5"/>
</dbReference>
<comment type="caution">
    <text evidence="1">The sequence shown here is derived from an EMBL/GenBank/DDBJ whole genome shotgun (WGS) entry which is preliminary data.</text>
</comment>
<gene>
    <name evidence="1" type="ORF">LOK49_LG06G00416</name>
</gene>
<dbReference type="EMBL" id="CM045762">
    <property type="protein sequence ID" value="KAI8011334.1"/>
    <property type="molecule type" value="Genomic_DNA"/>
</dbReference>
<evidence type="ECO:0000313" key="2">
    <source>
        <dbReference type="Proteomes" id="UP001060215"/>
    </source>
</evidence>
<keyword evidence="2" id="KW-1185">Reference proteome</keyword>
<proteinExistence type="predicted"/>
<evidence type="ECO:0000313" key="1">
    <source>
        <dbReference type="EMBL" id="KAI8011334.1"/>
    </source>
</evidence>
<reference evidence="1 2" key="1">
    <citation type="journal article" date="2022" name="Plant J.">
        <title>Chromosome-level genome of Camellia lanceoleosa provides a valuable resource for understanding genome evolution and self-incompatibility.</title>
        <authorList>
            <person name="Gong W."/>
            <person name="Xiao S."/>
            <person name="Wang L."/>
            <person name="Liao Z."/>
            <person name="Chang Y."/>
            <person name="Mo W."/>
            <person name="Hu G."/>
            <person name="Li W."/>
            <person name="Zhao G."/>
            <person name="Zhu H."/>
            <person name="Hu X."/>
            <person name="Ji K."/>
            <person name="Xiang X."/>
            <person name="Song Q."/>
            <person name="Yuan D."/>
            <person name="Jin S."/>
            <person name="Zhang L."/>
        </authorList>
    </citation>
    <scope>NUCLEOTIDE SEQUENCE [LARGE SCALE GENOMIC DNA]</scope>
    <source>
        <strain evidence="1">SQ_2022a</strain>
    </source>
</reference>
<protein>
    <submittedName>
        <fullName evidence="1">Protein NLP6</fullName>
    </submittedName>
</protein>
<sequence>MRSIGDRLDIEGLCGYRMICMDSKFDIDLDGGTSLPARVFKHQFPESTPNVEFYSITEYPQRHDALRCGVRQSLAFPVFEFSTQRCVGVIEVVTPWKDSLLICSGYFRNEIYEDFEMSRLKCSAVFDHTTVELDEDENEARTITLNEIRNLLKMVCDVHDLPLAQAWVPCKLSWPCRPLVDGGILRLSSHYHKDEDEDEDVYMFCAINYLFHLKNGVGVVGRAFLSTNMVFCRDVTQLSLTEYPLAHYARQARLSGCFAICLESNCTGNDVYVLEFFMPISNNANENPHTSLRKILETMRKKFSCLRVASREELGEELHIEEIRIQNGEKLDPVQIPQTTISLPQLELLQSEVEVMQVDSLNQQSVNAINTGSNVGGTEHNNFAITSETTVKVSKRKGNKSEGTVKTSKRDGNNVRLKIKISLEDILQNSELTLQKAAEKLKVSKSTLKRACRGYGIQSWPPCTINEAGCSQLNDTMMQDAKDVTVEATFGDMTMRFYLSLSSSFVEFQEEVSKRIPKLAAGTYDVIYVDEGKRVLISTDADLQDYMRRSRSPGQTSIEVFILPTWQSAAPTEEMNWMQLLNVDQQN</sequence>
<name>A0ACC0HF01_9ERIC</name>